<feature type="domain" description="D-isomer specific 2-hydroxyacid dehydrogenase NAD-binding" evidence="5">
    <location>
        <begin position="116"/>
        <end position="290"/>
    </location>
</feature>
<gene>
    <name evidence="6" type="primary">hprA</name>
    <name evidence="6" type="ORF">Pla111_25910</name>
</gene>
<dbReference type="PANTHER" id="PTHR43333">
    <property type="entry name" value="2-HACID_DH_C DOMAIN-CONTAINING PROTEIN"/>
    <property type="match status" value="1"/>
</dbReference>
<keyword evidence="1 3" id="KW-0560">Oxidoreductase</keyword>
<dbReference type="RefSeq" id="WP_146574823.1">
    <property type="nucleotide sequence ID" value="NZ_SJPH01000005.1"/>
</dbReference>
<dbReference type="CDD" id="cd05300">
    <property type="entry name" value="2-Hacid_dh_1"/>
    <property type="match status" value="1"/>
</dbReference>
<dbReference type="PANTHER" id="PTHR43333:SF1">
    <property type="entry name" value="D-ISOMER SPECIFIC 2-HYDROXYACID DEHYDROGENASE NAD-BINDING DOMAIN-CONTAINING PROTEIN"/>
    <property type="match status" value="1"/>
</dbReference>
<dbReference type="InterPro" id="IPR006139">
    <property type="entry name" value="D-isomer_2_OHA_DH_cat_dom"/>
</dbReference>
<dbReference type="OrthoDB" id="277029at2"/>
<keyword evidence="7" id="KW-1185">Reference proteome</keyword>
<protein>
    <submittedName>
        <fullName evidence="6">Glycerate dehydrogenase</fullName>
        <ecNumber evidence="6">1.1.1.29</ecNumber>
    </submittedName>
</protein>
<organism evidence="6 7">
    <name type="scientific">Botrimarina hoheduenensis</name>
    <dbReference type="NCBI Taxonomy" id="2528000"/>
    <lineage>
        <taxon>Bacteria</taxon>
        <taxon>Pseudomonadati</taxon>
        <taxon>Planctomycetota</taxon>
        <taxon>Planctomycetia</taxon>
        <taxon>Pirellulales</taxon>
        <taxon>Lacipirellulaceae</taxon>
        <taxon>Botrimarina</taxon>
    </lineage>
</organism>
<reference evidence="6 7" key="1">
    <citation type="submission" date="2019-02" db="EMBL/GenBank/DDBJ databases">
        <title>Deep-cultivation of Planctomycetes and their phenomic and genomic characterization uncovers novel biology.</title>
        <authorList>
            <person name="Wiegand S."/>
            <person name="Jogler M."/>
            <person name="Boedeker C."/>
            <person name="Pinto D."/>
            <person name="Vollmers J."/>
            <person name="Rivas-Marin E."/>
            <person name="Kohn T."/>
            <person name="Peeters S.H."/>
            <person name="Heuer A."/>
            <person name="Rast P."/>
            <person name="Oberbeckmann S."/>
            <person name="Bunk B."/>
            <person name="Jeske O."/>
            <person name="Meyerdierks A."/>
            <person name="Storesund J.E."/>
            <person name="Kallscheuer N."/>
            <person name="Luecker S."/>
            <person name="Lage O.M."/>
            <person name="Pohl T."/>
            <person name="Merkel B.J."/>
            <person name="Hornburger P."/>
            <person name="Mueller R.-W."/>
            <person name="Bruemmer F."/>
            <person name="Labrenz M."/>
            <person name="Spormann A.M."/>
            <person name="Op Den Camp H."/>
            <person name="Overmann J."/>
            <person name="Amann R."/>
            <person name="Jetten M.S.M."/>
            <person name="Mascher T."/>
            <person name="Medema M.H."/>
            <person name="Devos D.P."/>
            <person name="Kaster A.-K."/>
            <person name="Ovreas L."/>
            <person name="Rohde M."/>
            <person name="Galperin M.Y."/>
            <person name="Jogler C."/>
        </authorList>
    </citation>
    <scope>NUCLEOTIDE SEQUENCE [LARGE SCALE GENOMIC DNA]</scope>
    <source>
        <strain evidence="6 7">Pla111</strain>
    </source>
</reference>
<comment type="similarity">
    <text evidence="3">Belongs to the D-isomer specific 2-hydroxyacid dehydrogenase family.</text>
</comment>
<evidence type="ECO:0000256" key="1">
    <source>
        <dbReference type="ARBA" id="ARBA00023002"/>
    </source>
</evidence>
<evidence type="ECO:0000313" key="6">
    <source>
        <dbReference type="EMBL" id="TWT42953.1"/>
    </source>
</evidence>
<dbReference type="GO" id="GO:0051287">
    <property type="term" value="F:NAD binding"/>
    <property type="evidence" value="ECO:0007669"/>
    <property type="project" value="InterPro"/>
</dbReference>
<evidence type="ECO:0000256" key="3">
    <source>
        <dbReference type="RuleBase" id="RU003719"/>
    </source>
</evidence>
<dbReference type="EMBL" id="SJPH01000005">
    <property type="protein sequence ID" value="TWT42953.1"/>
    <property type="molecule type" value="Genomic_DNA"/>
</dbReference>
<dbReference type="GO" id="GO:0008465">
    <property type="term" value="F:hydroxypyruvate reductase (NADH) activity"/>
    <property type="evidence" value="ECO:0007669"/>
    <property type="project" value="UniProtKB-EC"/>
</dbReference>
<proteinExistence type="inferred from homology"/>
<dbReference type="Pfam" id="PF00389">
    <property type="entry name" value="2-Hacid_dh"/>
    <property type="match status" value="1"/>
</dbReference>
<dbReference type="AlphaFoldDB" id="A0A5C5VYC3"/>
<accession>A0A5C5VYC3</accession>
<comment type="caution">
    <text evidence="6">The sequence shown here is derived from an EMBL/GenBank/DDBJ whole genome shotgun (WGS) entry which is preliminary data.</text>
</comment>
<dbReference type="Pfam" id="PF02826">
    <property type="entry name" value="2-Hacid_dh_C"/>
    <property type="match status" value="1"/>
</dbReference>
<dbReference type="SUPFAM" id="SSF52283">
    <property type="entry name" value="Formate/glycerate dehydrogenase catalytic domain-like"/>
    <property type="match status" value="1"/>
</dbReference>
<name>A0A5C5VYC3_9BACT</name>
<dbReference type="Gene3D" id="3.40.50.720">
    <property type="entry name" value="NAD(P)-binding Rossmann-like Domain"/>
    <property type="match status" value="2"/>
</dbReference>
<evidence type="ECO:0000259" key="5">
    <source>
        <dbReference type="Pfam" id="PF02826"/>
    </source>
</evidence>
<evidence type="ECO:0000313" key="7">
    <source>
        <dbReference type="Proteomes" id="UP000318995"/>
    </source>
</evidence>
<keyword evidence="2" id="KW-0520">NAD</keyword>
<dbReference type="InterPro" id="IPR006140">
    <property type="entry name" value="D-isomer_DH_NAD-bd"/>
</dbReference>
<evidence type="ECO:0000259" key="4">
    <source>
        <dbReference type="Pfam" id="PF00389"/>
    </source>
</evidence>
<dbReference type="InterPro" id="IPR036291">
    <property type="entry name" value="NAD(P)-bd_dom_sf"/>
</dbReference>
<feature type="domain" description="D-isomer specific 2-hydroxyacid dehydrogenase catalytic" evidence="4">
    <location>
        <begin position="41"/>
        <end position="321"/>
    </location>
</feature>
<sequence length="341" mass="37158">MATSSITRPRIVLCYPVESRHFARIEQQLSDIGIDAELIDAGQQHIADELLQADIYCGHAKVPVPWPEVVAQGRLQWIQSSAAGMDHCLTPEVVASDIVVTSASGVLADQVAEQTFALLFGLLRSLPVFFRAQQAHEFVRLPTRDLHRARVGIVGFGGNGRRLAEVLAPFRCELIATDLFPHDKPETVSQLLPAEALDGLLPTLDVLILTAPLTDQTCGMFDADRLARLPSHALLINVARGAIVQEKALVEALAAGRLAGAGVDVTEIEPLDPASPLWDLPNVIITPHVGGQAATRIDDMTEFFCTNLRRFFSRQPLRNLVDKTLGFPRPEDAAWRIPGGQ</sequence>
<evidence type="ECO:0000256" key="2">
    <source>
        <dbReference type="ARBA" id="ARBA00023027"/>
    </source>
</evidence>
<dbReference type="EC" id="1.1.1.29" evidence="6"/>
<dbReference type="Proteomes" id="UP000318995">
    <property type="component" value="Unassembled WGS sequence"/>
</dbReference>
<dbReference type="SUPFAM" id="SSF51735">
    <property type="entry name" value="NAD(P)-binding Rossmann-fold domains"/>
    <property type="match status" value="1"/>
</dbReference>